<dbReference type="InterPro" id="IPR050345">
    <property type="entry name" value="Aliph_Amidase/BUP"/>
</dbReference>
<protein>
    <submittedName>
        <fullName evidence="3">Putative amidohydrolase</fullName>
    </submittedName>
</protein>
<evidence type="ECO:0000256" key="1">
    <source>
        <dbReference type="ARBA" id="ARBA00022801"/>
    </source>
</evidence>
<dbReference type="OrthoDB" id="9811121at2"/>
<dbReference type="PROSITE" id="PS50263">
    <property type="entry name" value="CN_HYDROLASE"/>
    <property type="match status" value="1"/>
</dbReference>
<dbReference type="Pfam" id="PF00795">
    <property type="entry name" value="CN_hydrolase"/>
    <property type="match status" value="1"/>
</dbReference>
<dbReference type="KEGG" id="plim:PHILAsVB114_04765"/>
<dbReference type="SUPFAM" id="SSF56317">
    <property type="entry name" value="Carbon-nitrogen hydrolase"/>
    <property type="match status" value="1"/>
</dbReference>
<dbReference type="RefSeq" id="WP_095698238.1">
    <property type="nucleotide sequence ID" value="NZ_CP016782.1"/>
</dbReference>
<dbReference type="AlphaFoldDB" id="A0A249LFP8"/>
<keyword evidence="1 3" id="KW-0378">Hydrolase</keyword>
<dbReference type="PANTHER" id="PTHR43674:SF2">
    <property type="entry name" value="BETA-UREIDOPROPIONASE"/>
    <property type="match status" value="1"/>
</dbReference>
<dbReference type="InterPro" id="IPR003010">
    <property type="entry name" value="C-N_Hydrolase"/>
</dbReference>
<feature type="domain" description="CN hydrolase" evidence="2">
    <location>
        <begin position="2"/>
        <end position="247"/>
    </location>
</feature>
<keyword evidence="4" id="KW-1185">Reference proteome</keyword>
<organism evidence="3 4">
    <name type="scientific">Candidatus Planktophila limnetica</name>
    <dbReference type="NCBI Taxonomy" id="573600"/>
    <lineage>
        <taxon>Bacteria</taxon>
        <taxon>Bacillati</taxon>
        <taxon>Actinomycetota</taxon>
        <taxon>Actinomycetes</taxon>
        <taxon>Candidatus Nanopelagicales</taxon>
        <taxon>Candidatus Nanopelagicaceae</taxon>
        <taxon>Candidatus Planktophila</taxon>
    </lineage>
</organism>
<evidence type="ECO:0000259" key="2">
    <source>
        <dbReference type="PROSITE" id="PS50263"/>
    </source>
</evidence>
<proteinExistence type="predicted"/>
<evidence type="ECO:0000313" key="3">
    <source>
        <dbReference type="EMBL" id="ASY27938.1"/>
    </source>
</evidence>
<dbReference type="EMBL" id="CP016782">
    <property type="protein sequence ID" value="ASY27938.1"/>
    <property type="molecule type" value="Genomic_DNA"/>
</dbReference>
<dbReference type="InterPro" id="IPR036526">
    <property type="entry name" value="C-N_Hydrolase_sf"/>
</dbReference>
<dbReference type="Proteomes" id="UP000217221">
    <property type="component" value="Chromosome"/>
</dbReference>
<dbReference type="Gene3D" id="3.60.110.10">
    <property type="entry name" value="Carbon-nitrogen hydrolase"/>
    <property type="match status" value="1"/>
</dbReference>
<gene>
    <name evidence="3" type="ORF">PHILAsVB114_04765</name>
</gene>
<name>A0A249LFP8_9ACTN</name>
<dbReference type="GO" id="GO:0050126">
    <property type="term" value="F:N-carbamoylputrescine amidase activity"/>
    <property type="evidence" value="ECO:0007669"/>
    <property type="project" value="TreeGrafter"/>
</dbReference>
<reference evidence="3 4" key="1">
    <citation type="submission" date="2016-07" db="EMBL/GenBank/DDBJ databases">
        <title>High microdiversification within the ubiquitous acI lineage of Actinobacteria.</title>
        <authorList>
            <person name="Neuenschwander S.M."/>
            <person name="Salcher M."/>
            <person name="Ghai R."/>
            <person name="Pernthaler J."/>
        </authorList>
    </citation>
    <scope>NUCLEOTIDE SEQUENCE [LARGE SCALE GENOMIC DNA]</scope>
    <source>
        <strain evidence="3">MMS-VB-114</strain>
    </source>
</reference>
<dbReference type="PANTHER" id="PTHR43674">
    <property type="entry name" value="NITRILASE C965.09-RELATED"/>
    <property type="match status" value="1"/>
</dbReference>
<accession>A0A249LFP8</accession>
<dbReference type="GO" id="GO:0033388">
    <property type="term" value="P:putrescine biosynthetic process from arginine"/>
    <property type="evidence" value="ECO:0007669"/>
    <property type="project" value="TreeGrafter"/>
</dbReference>
<evidence type="ECO:0000313" key="4">
    <source>
        <dbReference type="Proteomes" id="UP000217221"/>
    </source>
</evidence>
<sequence length="274" mass="29855">MTRVAACQISLSIENPAGNISHANQGIAEAISHGAQIIVLPELTNSGYVFTSVSEVQDRSTTLDGEIISQWKEIAHKNDVVIVAGLALSVESRLYNASVIIDKSGLLGWYAKAHLFGEEHQFFKSGEKPPLVVNTAHGRIATMVCYDVEFPEWVRLAMLDRAALLAVPTNWPNLGQLIHGTPMEAVRVQAAASVNKMVAVAADRSGPERGHSWISSSVITDFEGNIKIIANRESEDDVQVLVADVELPTDTSITPKNDVRKDRQPDLYSGILKY</sequence>